<reference evidence="1 2" key="1">
    <citation type="journal article" date="2011" name="Stand. Genomic Sci.">
        <title>Draft genome sequence of Caminibacter mediatlanticus strain TB-2, an epsilonproteobacterium isolated from a deep-sea hydrothermal vent.</title>
        <authorList>
            <person name="Giovannelli D."/>
            <person name="Ferriera S."/>
            <person name="Johnson J."/>
            <person name="Kravitz S."/>
            <person name="Perez-Rodriguez I."/>
            <person name="Ricci J."/>
            <person name="O'Brien C."/>
            <person name="Voordeckers J.W."/>
            <person name="Bini E."/>
            <person name="Vetriani C."/>
        </authorList>
    </citation>
    <scope>NUCLEOTIDE SEQUENCE [LARGE SCALE GENOMIC DNA]</scope>
    <source>
        <strain evidence="1 2">TB-2</strain>
    </source>
</reference>
<gene>
    <name evidence="1" type="ORF">CMTB2_08485</name>
</gene>
<evidence type="ECO:0000313" key="2">
    <source>
        <dbReference type="Proteomes" id="UP000003288"/>
    </source>
</evidence>
<dbReference type="EMBL" id="ABCJ01000012">
    <property type="protein sequence ID" value="EDM23001.1"/>
    <property type="molecule type" value="Genomic_DNA"/>
</dbReference>
<comment type="caution">
    <text evidence="1">The sequence shown here is derived from an EMBL/GenBank/DDBJ whole genome shotgun (WGS) entry which is preliminary data.</text>
</comment>
<sequence>MKLYIIKQKIKEAPMTQEELDALLESGTDIDNINEEDVDIQDENEEIDENLSEENEDAIMPPPADDDHKVVAQLDEVTKESELKASEVLEIISNMSEEFELLFSLLDEMVEFLNHQKEIFEKLHNKFPDIKTFKNELDLIEDKINKINEVLQKRDEISMRVMSVFEIMQYQDIHRQKIERVINIMRALIKYMNKLFEGKISDEERVGSAHYIPGDNKEVVSDEDIEEILKQLGV</sequence>
<dbReference type="Proteomes" id="UP000003288">
    <property type="component" value="Unassembled WGS sequence"/>
</dbReference>
<evidence type="ECO:0000313" key="1">
    <source>
        <dbReference type="EMBL" id="EDM23001.1"/>
    </source>
</evidence>
<dbReference type="SUPFAM" id="SSF75708">
    <property type="entry name" value="Chemotaxis phosphatase CheZ"/>
    <property type="match status" value="1"/>
</dbReference>
<dbReference type="RefSeq" id="WP_007475482.1">
    <property type="nucleotide sequence ID" value="NZ_ABCJ01000012.1"/>
</dbReference>
<evidence type="ECO:0008006" key="3">
    <source>
        <dbReference type="Google" id="ProtNLM"/>
    </source>
</evidence>
<accession>A0AAI9F1X3</accession>
<proteinExistence type="predicted"/>
<name>A0AAI9F1X3_9BACT</name>
<organism evidence="1 2">
    <name type="scientific">Caminibacter mediatlanticus TB-2</name>
    <dbReference type="NCBI Taxonomy" id="391592"/>
    <lineage>
        <taxon>Bacteria</taxon>
        <taxon>Pseudomonadati</taxon>
        <taxon>Campylobacterota</taxon>
        <taxon>Epsilonproteobacteria</taxon>
        <taxon>Nautiliales</taxon>
        <taxon>Nautiliaceae</taxon>
        <taxon>Caminibacter</taxon>
    </lineage>
</organism>
<dbReference type="Gene3D" id="1.10.287.500">
    <property type="entry name" value="Helix hairpin bin"/>
    <property type="match status" value="1"/>
</dbReference>
<protein>
    <recommendedName>
        <fullName evidence="3">Chemotaxis protein CheZ</fullName>
    </recommendedName>
</protein>
<dbReference type="AlphaFoldDB" id="A0AAI9F1X3"/>